<dbReference type="OrthoDB" id="9812295at2"/>
<dbReference type="GO" id="GO:0010181">
    <property type="term" value="F:FMN binding"/>
    <property type="evidence" value="ECO:0007669"/>
    <property type="project" value="TreeGrafter"/>
</dbReference>
<dbReference type="PANTHER" id="PTHR30543">
    <property type="entry name" value="CHROMATE REDUCTASE"/>
    <property type="match status" value="1"/>
</dbReference>
<evidence type="ECO:0000313" key="2">
    <source>
        <dbReference type="EMBL" id="ANY82066.1"/>
    </source>
</evidence>
<dbReference type="GO" id="GO:0005829">
    <property type="term" value="C:cytosol"/>
    <property type="evidence" value="ECO:0007669"/>
    <property type="project" value="TreeGrafter"/>
</dbReference>
<dbReference type="Gene3D" id="3.40.50.360">
    <property type="match status" value="1"/>
</dbReference>
<dbReference type="PANTHER" id="PTHR30543:SF21">
    <property type="entry name" value="NAD(P)H-DEPENDENT FMN REDUCTASE LOT6"/>
    <property type="match status" value="1"/>
</dbReference>
<feature type="domain" description="NADPH-dependent FMN reductase-like" evidence="1">
    <location>
        <begin position="3"/>
        <end position="151"/>
    </location>
</feature>
<dbReference type="EMBL" id="CP016616">
    <property type="protein sequence ID" value="ANY82066.1"/>
    <property type="molecule type" value="Genomic_DNA"/>
</dbReference>
<dbReference type="InterPro" id="IPR005025">
    <property type="entry name" value="FMN_Rdtase-like_dom"/>
</dbReference>
<name>A0A1B2EQ07_9HYPH</name>
<accession>A0A1B2EQ07</accession>
<dbReference type="KEGG" id="moc:BB934_25560"/>
<dbReference type="GO" id="GO:0016491">
    <property type="term" value="F:oxidoreductase activity"/>
    <property type="evidence" value="ECO:0007669"/>
    <property type="project" value="InterPro"/>
</dbReference>
<organism evidence="2">
    <name type="scientific">Microvirga ossetica</name>
    <dbReference type="NCBI Taxonomy" id="1882682"/>
    <lineage>
        <taxon>Bacteria</taxon>
        <taxon>Pseudomonadati</taxon>
        <taxon>Pseudomonadota</taxon>
        <taxon>Alphaproteobacteria</taxon>
        <taxon>Hyphomicrobiales</taxon>
        <taxon>Methylobacteriaceae</taxon>
        <taxon>Microvirga</taxon>
    </lineage>
</organism>
<proteinExistence type="predicted"/>
<dbReference type="SUPFAM" id="SSF52218">
    <property type="entry name" value="Flavoproteins"/>
    <property type="match status" value="1"/>
</dbReference>
<dbReference type="InterPro" id="IPR050712">
    <property type="entry name" value="NAD(P)H-dep_reductase"/>
</dbReference>
<reference evidence="2" key="1">
    <citation type="submission" date="2016-07" db="EMBL/GenBank/DDBJ databases">
        <title>Microvirga ossetica sp. nov. a new species of rhizobia isolated from root nodules of the legume species Vicia alpestris Steven originated from North Ossetia region in the Caucasus.</title>
        <authorList>
            <person name="Safronova V.I."/>
            <person name="Kuznetsova I.G."/>
            <person name="Sazanova A.L."/>
            <person name="Belimov A."/>
            <person name="Andronov E."/>
            <person name="Osledkin Y.S."/>
            <person name="Onishchuk O.P."/>
            <person name="Kurchak O.N."/>
            <person name="Shaposhnikov A.I."/>
            <person name="Willems A."/>
            <person name="Tikhonovich I.A."/>
        </authorList>
    </citation>
    <scope>NUCLEOTIDE SEQUENCE [LARGE SCALE GENOMIC DNA]</scope>
    <source>
        <strain evidence="2">V5/3M</strain>
    </source>
</reference>
<evidence type="ECO:0000259" key="1">
    <source>
        <dbReference type="Pfam" id="PF03358"/>
    </source>
</evidence>
<dbReference type="InterPro" id="IPR029039">
    <property type="entry name" value="Flavoprotein-like_sf"/>
</dbReference>
<protein>
    <submittedName>
        <fullName evidence="2">NADPH-dependent FMN reductase</fullName>
    </submittedName>
</protein>
<dbReference type="AlphaFoldDB" id="A0A1B2EQ07"/>
<sequence>MVTKLVGISGSLRKGSFNSALLRSAAGLMPEDSELVVDTIRGIPLYDADVEVEEGIPERVAELKEAIVAADGLLLVTPEYNNSIPGVFKNAIDWLSRPDSDIKRVFGGRPVAVIGASPGNFGTILSQNAWLPVLRTLRTDFWAEGRLMVSRAPTVFNEDGTIAELKIEEQLRKYLEGFVAYVRRRNVPTR</sequence>
<gene>
    <name evidence="2" type="ORF">BB934_25560</name>
</gene>
<dbReference type="Pfam" id="PF03358">
    <property type="entry name" value="FMN_red"/>
    <property type="match status" value="1"/>
</dbReference>